<dbReference type="AlphaFoldDB" id="A0A4P6JP14"/>
<evidence type="ECO:0000313" key="2">
    <source>
        <dbReference type="EMBL" id="QBD76486.1"/>
    </source>
</evidence>
<keyword evidence="3" id="KW-1185">Reference proteome</keyword>
<dbReference type="KEGG" id="kbs:EPA93_10885"/>
<evidence type="ECO:0000259" key="1">
    <source>
        <dbReference type="Pfam" id="PF13460"/>
    </source>
</evidence>
<organism evidence="2 3">
    <name type="scientific">Ktedonosporobacter rubrisoli</name>
    <dbReference type="NCBI Taxonomy" id="2509675"/>
    <lineage>
        <taxon>Bacteria</taxon>
        <taxon>Bacillati</taxon>
        <taxon>Chloroflexota</taxon>
        <taxon>Ktedonobacteria</taxon>
        <taxon>Ktedonobacterales</taxon>
        <taxon>Ktedonosporobacteraceae</taxon>
        <taxon>Ktedonosporobacter</taxon>
    </lineage>
</organism>
<accession>A0A4P6JP14</accession>
<dbReference type="InterPro" id="IPR051604">
    <property type="entry name" value="Ergot_Alk_Oxidoreductase"/>
</dbReference>
<dbReference type="PANTHER" id="PTHR43162:SF1">
    <property type="entry name" value="PRESTALK A DIFFERENTIATION PROTEIN A"/>
    <property type="match status" value="1"/>
</dbReference>
<protein>
    <recommendedName>
        <fullName evidence="1">NAD(P)-binding domain-containing protein</fullName>
    </recommendedName>
</protein>
<dbReference type="Pfam" id="PF13460">
    <property type="entry name" value="NAD_binding_10"/>
    <property type="match status" value="1"/>
</dbReference>
<evidence type="ECO:0000313" key="3">
    <source>
        <dbReference type="Proteomes" id="UP000290365"/>
    </source>
</evidence>
<name>A0A4P6JP14_KTERU</name>
<reference evidence="2 3" key="1">
    <citation type="submission" date="2019-01" db="EMBL/GenBank/DDBJ databases">
        <title>Ktedonosporobacter rubrisoli SCAWS-G2.</title>
        <authorList>
            <person name="Huang Y."/>
            <person name="Yan B."/>
        </authorList>
    </citation>
    <scope>NUCLEOTIDE SEQUENCE [LARGE SCALE GENOMIC DNA]</scope>
    <source>
        <strain evidence="2 3">SCAWS-G2</strain>
    </source>
</reference>
<sequence length="111" mass="11968">MKRSLFMIVITTPTGTIGKQALDHVLKAGESVCVIVSDPTGLALEGHKRVEVIKGSTDDAEVVNKAFAGASAVFWVVPLDEGADNLERHYYKFNKIAADAIKAQNVQRITA</sequence>
<feature type="domain" description="NAD(P)-binding" evidence="1">
    <location>
        <begin position="14"/>
        <end position="109"/>
    </location>
</feature>
<dbReference type="EMBL" id="CP035758">
    <property type="protein sequence ID" value="QBD76486.1"/>
    <property type="molecule type" value="Genomic_DNA"/>
</dbReference>
<gene>
    <name evidence="2" type="ORF">EPA93_10885</name>
</gene>
<dbReference type="InterPro" id="IPR036291">
    <property type="entry name" value="NAD(P)-bd_dom_sf"/>
</dbReference>
<dbReference type="InterPro" id="IPR016040">
    <property type="entry name" value="NAD(P)-bd_dom"/>
</dbReference>
<dbReference type="Proteomes" id="UP000290365">
    <property type="component" value="Chromosome"/>
</dbReference>
<dbReference type="SUPFAM" id="SSF51735">
    <property type="entry name" value="NAD(P)-binding Rossmann-fold domains"/>
    <property type="match status" value="1"/>
</dbReference>
<dbReference type="Gene3D" id="3.40.50.720">
    <property type="entry name" value="NAD(P)-binding Rossmann-like Domain"/>
    <property type="match status" value="1"/>
</dbReference>
<dbReference type="OrthoDB" id="7352262at2"/>
<dbReference type="PANTHER" id="PTHR43162">
    <property type="match status" value="1"/>
</dbReference>
<proteinExistence type="predicted"/>